<dbReference type="EMBL" id="FWWT01000013">
    <property type="protein sequence ID" value="SMB87045.1"/>
    <property type="molecule type" value="Genomic_DNA"/>
</dbReference>
<dbReference type="OrthoDB" id="1809893at2"/>
<dbReference type="RefSeq" id="WP_159446266.1">
    <property type="nucleotide sequence ID" value="NZ_FWWT01000013.1"/>
</dbReference>
<name>A0A1W1V115_DESTI</name>
<gene>
    <name evidence="1" type="ORF">SAMN00017405_1224</name>
</gene>
<proteinExistence type="predicted"/>
<reference evidence="1 2" key="1">
    <citation type="submission" date="2017-04" db="EMBL/GenBank/DDBJ databases">
        <authorList>
            <person name="Afonso C.L."/>
            <person name="Miller P.J."/>
            <person name="Scott M.A."/>
            <person name="Spackman E."/>
            <person name="Goraichik I."/>
            <person name="Dimitrov K.M."/>
            <person name="Suarez D.L."/>
            <person name="Swayne D.E."/>
        </authorList>
    </citation>
    <scope>NUCLEOTIDE SEQUENCE [LARGE SCALE GENOMIC DNA]</scope>
    <source>
        <strain evidence="1 2">DSM 11270</strain>
    </source>
</reference>
<keyword evidence="2" id="KW-1185">Reference proteome</keyword>
<organism evidence="1 2">
    <name type="scientific">Desulfonispora thiosulfatigenes DSM 11270</name>
    <dbReference type="NCBI Taxonomy" id="656914"/>
    <lineage>
        <taxon>Bacteria</taxon>
        <taxon>Bacillati</taxon>
        <taxon>Bacillota</taxon>
        <taxon>Clostridia</taxon>
        <taxon>Eubacteriales</taxon>
        <taxon>Peptococcaceae</taxon>
        <taxon>Desulfonispora</taxon>
    </lineage>
</organism>
<sequence>MNKDLKMYVKKAYSFLEGKFNGLMDNKKEQQRELPLIDVVEEAKRDWEDAQNLFKEVTDPLLVEHAIHRLDAAERKYMYLLDAAGREQIINNNVPTIRA</sequence>
<dbReference type="Proteomes" id="UP000192731">
    <property type="component" value="Unassembled WGS sequence"/>
</dbReference>
<dbReference type="STRING" id="656914.SAMN00017405_1224"/>
<dbReference type="AlphaFoldDB" id="A0A1W1V115"/>
<accession>A0A1W1V115</accession>
<dbReference type="InterPro" id="IPR019644">
    <property type="entry name" value="DUF2508"/>
</dbReference>
<dbReference type="Pfam" id="PF10704">
    <property type="entry name" value="DUF2508"/>
    <property type="match status" value="1"/>
</dbReference>
<evidence type="ECO:0008006" key="3">
    <source>
        <dbReference type="Google" id="ProtNLM"/>
    </source>
</evidence>
<protein>
    <recommendedName>
        <fullName evidence="3">DUF2508 domain-containing protein</fullName>
    </recommendedName>
</protein>
<evidence type="ECO:0000313" key="1">
    <source>
        <dbReference type="EMBL" id="SMB87045.1"/>
    </source>
</evidence>
<evidence type="ECO:0000313" key="2">
    <source>
        <dbReference type="Proteomes" id="UP000192731"/>
    </source>
</evidence>